<sequence>MYDPKTIFDFEHDGARWPFRGQKPAALSLAATVDNAFTFYQNHYLGLKYSFSNISANIYNHLTDFGPFYNHAPDDSISYDITGTLQLFTDHFNLNLLKVGTIFLDS</sequence>
<evidence type="ECO:0000313" key="2">
    <source>
        <dbReference type="Proteomes" id="UP000789375"/>
    </source>
</evidence>
<feature type="non-terminal residue" evidence="1">
    <location>
        <position position="106"/>
    </location>
</feature>
<name>A0A9N9IXG9_FUNMO</name>
<dbReference type="AlphaFoldDB" id="A0A9N9IXG9"/>
<gene>
    <name evidence="1" type="ORF">FMOSSE_LOCUS16710</name>
</gene>
<dbReference type="EMBL" id="CAJVPP010025672">
    <property type="protein sequence ID" value="CAG8752187.1"/>
    <property type="molecule type" value="Genomic_DNA"/>
</dbReference>
<evidence type="ECO:0000313" key="1">
    <source>
        <dbReference type="EMBL" id="CAG8752187.1"/>
    </source>
</evidence>
<reference evidence="1" key="1">
    <citation type="submission" date="2021-06" db="EMBL/GenBank/DDBJ databases">
        <authorList>
            <person name="Kallberg Y."/>
            <person name="Tangrot J."/>
            <person name="Rosling A."/>
        </authorList>
    </citation>
    <scope>NUCLEOTIDE SEQUENCE</scope>
    <source>
        <strain evidence="1">87-6 pot B 2015</strain>
    </source>
</reference>
<accession>A0A9N9IXG9</accession>
<keyword evidence="2" id="KW-1185">Reference proteome</keyword>
<protein>
    <submittedName>
        <fullName evidence="1">10546_t:CDS:1</fullName>
    </submittedName>
</protein>
<dbReference type="Proteomes" id="UP000789375">
    <property type="component" value="Unassembled WGS sequence"/>
</dbReference>
<proteinExistence type="predicted"/>
<organism evidence="1 2">
    <name type="scientific">Funneliformis mosseae</name>
    <name type="common">Endomycorrhizal fungus</name>
    <name type="synonym">Glomus mosseae</name>
    <dbReference type="NCBI Taxonomy" id="27381"/>
    <lineage>
        <taxon>Eukaryota</taxon>
        <taxon>Fungi</taxon>
        <taxon>Fungi incertae sedis</taxon>
        <taxon>Mucoromycota</taxon>
        <taxon>Glomeromycotina</taxon>
        <taxon>Glomeromycetes</taxon>
        <taxon>Glomerales</taxon>
        <taxon>Glomeraceae</taxon>
        <taxon>Funneliformis</taxon>
    </lineage>
</organism>
<comment type="caution">
    <text evidence="1">The sequence shown here is derived from an EMBL/GenBank/DDBJ whole genome shotgun (WGS) entry which is preliminary data.</text>
</comment>